<reference evidence="3" key="2">
    <citation type="submission" date="2023-06" db="EMBL/GenBank/DDBJ databases">
        <authorList>
            <consortium name="Lawrence Berkeley National Laboratory"/>
            <person name="Haridas S."/>
            <person name="Hensen N."/>
            <person name="Bonometti L."/>
            <person name="Westerberg I."/>
            <person name="Brannstrom I.O."/>
            <person name="Guillou S."/>
            <person name="Cros-Aarteil S."/>
            <person name="Calhoun S."/>
            <person name="Kuo A."/>
            <person name="Mondo S."/>
            <person name="Pangilinan J."/>
            <person name="Riley R."/>
            <person name="Labutti K."/>
            <person name="Andreopoulos B."/>
            <person name="Lipzen A."/>
            <person name="Chen C."/>
            <person name="Yanf M."/>
            <person name="Daum C."/>
            <person name="Ng V."/>
            <person name="Clum A."/>
            <person name="Steindorff A."/>
            <person name="Ohm R."/>
            <person name="Martin F."/>
            <person name="Silar P."/>
            <person name="Natvig D."/>
            <person name="Lalanne C."/>
            <person name="Gautier V."/>
            <person name="Ament-Velasquez S.L."/>
            <person name="Kruys A."/>
            <person name="Hutchinson M.I."/>
            <person name="Powell A.J."/>
            <person name="Barry K."/>
            <person name="Miller A.N."/>
            <person name="Grigoriev I.V."/>
            <person name="Debuchy R."/>
            <person name="Gladieux P."/>
            <person name="Thoren M.H."/>
            <person name="Johannesson H."/>
        </authorList>
    </citation>
    <scope>NUCLEOTIDE SEQUENCE</scope>
    <source>
        <strain evidence="3">SMH4131-1</strain>
    </source>
</reference>
<organism evidence="3 4">
    <name type="scientific">Cercophora scortea</name>
    <dbReference type="NCBI Taxonomy" id="314031"/>
    <lineage>
        <taxon>Eukaryota</taxon>
        <taxon>Fungi</taxon>
        <taxon>Dikarya</taxon>
        <taxon>Ascomycota</taxon>
        <taxon>Pezizomycotina</taxon>
        <taxon>Sordariomycetes</taxon>
        <taxon>Sordariomycetidae</taxon>
        <taxon>Sordariales</taxon>
        <taxon>Lasiosphaeriaceae</taxon>
        <taxon>Cercophora</taxon>
    </lineage>
</organism>
<gene>
    <name evidence="3" type="ORF">B0T19DRAFT_477265</name>
</gene>
<dbReference type="EMBL" id="JAUEPO010000004">
    <property type="protein sequence ID" value="KAK3324351.1"/>
    <property type="molecule type" value="Genomic_DNA"/>
</dbReference>
<accession>A0AAE0IHC5</accession>
<evidence type="ECO:0000313" key="3">
    <source>
        <dbReference type="EMBL" id="KAK3324351.1"/>
    </source>
</evidence>
<proteinExistence type="predicted"/>
<feature type="region of interest" description="Disordered" evidence="1">
    <location>
        <begin position="66"/>
        <end position="85"/>
    </location>
</feature>
<feature type="non-terminal residue" evidence="3">
    <location>
        <position position="1"/>
    </location>
</feature>
<dbReference type="AlphaFoldDB" id="A0AAE0IHC5"/>
<evidence type="ECO:0000313" key="4">
    <source>
        <dbReference type="Proteomes" id="UP001286456"/>
    </source>
</evidence>
<keyword evidence="2" id="KW-0812">Transmembrane</keyword>
<name>A0AAE0IHC5_9PEZI</name>
<comment type="caution">
    <text evidence="3">The sequence shown here is derived from an EMBL/GenBank/DDBJ whole genome shotgun (WGS) entry which is preliminary data.</text>
</comment>
<sequence>MWCNGDICFPMLISHERVRLHLNPCHTPHLDATTTPKAMASQPQDYNQREGIRIMALRTEIEFAGYEQEKKQEPPTTDADEGETEIEWKAGRQELVILGTMAILNVILALDATVLVPALPA</sequence>
<keyword evidence="2" id="KW-1133">Transmembrane helix</keyword>
<evidence type="ECO:0000256" key="1">
    <source>
        <dbReference type="SAM" id="MobiDB-lite"/>
    </source>
</evidence>
<dbReference type="Proteomes" id="UP001286456">
    <property type="component" value="Unassembled WGS sequence"/>
</dbReference>
<feature type="transmembrane region" description="Helical" evidence="2">
    <location>
        <begin position="95"/>
        <end position="119"/>
    </location>
</feature>
<protein>
    <submittedName>
        <fullName evidence="3">Uncharacterized protein</fullName>
    </submittedName>
</protein>
<keyword evidence="4" id="KW-1185">Reference proteome</keyword>
<reference evidence="3" key="1">
    <citation type="journal article" date="2023" name="Mol. Phylogenet. Evol.">
        <title>Genome-scale phylogeny and comparative genomics of the fungal order Sordariales.</title>
        <authorList>
            <person name="Hensen N."/>
            <person name="Bonometti L."/>
            <person name="Westerberg I."/>
            <person name="Brannstrom I.O."/>
            <person name="Guillou S."/>
            <person name="Cros-Aarteil S."/>
            <person name="Calhoun S."/>
            <person name="Haridas S."/>
            <person name="Kuo A."/>
            <person name="Mondo S."/>
            <person name="Pangilinan J."/>
            <person name="Riley R."/>
            <person name="LaButti K."/>
            <person name="Andreopoulos B."/>
            <person name="Lipzen A."/>
            <person name="Chen C."/>
            <person name="Yan M."/>
            <person name="Daum C."/>
            <person name="Ng V."/>
            <person name="Clum A."/>
            <person name="Steindorff A."/>
            <person name="Ohm R.A."/>
            <person name="Martin F."/>
            <person name="Silar P."/>
            <person name="Natvig D.O."/>
            <person name="Lalanne C."/>
            <person name="Gautier V."/>
            <person name="Ament-Velasquez S.L."/>
            <person name="Kruys A."/>
            <person name="Hutchinson M.I."/>
            <person name="Powell A.J."/>
            <person name="Barry K."/>
            <person name="Miller A.N."/>
            <person name="Grigoriev I.V."/>
            <person name="Debuchy R."/>
            <person name="Gladieux P."/>
            <person name="Hiltunen Thoren M."/>
            <person name="Johannesson H."/>
        </authorList>
    </citation>
    <scope>NUCLEOTIDE SEQUENCE</scope>
    <source>
        <strain evidence="3">SMH4131-1</strain>
    </source>
</reference>
<evidence type="ECO:0000256" key="2">
    <source>
        <dbReference type="SAM" id="Phobius"/>
    </source>
</evidence>
<keyword evidence="2" id="KW-0472">Membrane</keyword>